<dbReference type="Pfam" id="PF01266">
    <property type="entry name" value="DAO"/>
    <property type="match status" value="1"/>
</dbReference>
<dbReference type="InterPro" id="IPR006076">
    <property type="entry name" value="FAD-dep_OxRdtase"/>
</dbReference>
<feature type="domain" description="FAD dependent oxidoreductase" evidence="6">
    <location>
        <begin position="27"/>
        <end position="406"/>
    </location>
</feature>
<reference evidence="7 8" key="1">
    <citation type="submission" date="2019-02" db="EMBL/GenBank/DDBJ databases">
        <title>Genomic Encyclopedia of Type Strains, Phase IV (KMG-IV): sequencing the most valuable type-strain genomes for metagenomic binning, comparative biology and taxonomic classification.</title>
        <authorList>
            <person name="Goeker M."/>
        </authorList>
    </citation>
    <scope>NUCLEOTIDE SEQUENCE [LARGE SCALE GENOMIC DNA]</scope>
    <source>
        <strain evidence="7 8">DSM 10617</strain>
    </source>
</reference>
<dbReference type="RefSeq" id="WP_130481143.1">
    <property type="nucleotide sequence ID" value="NZ_SGWV01000008.1"/>
</dbReference>
<dbReference type="Proteomes" id="UP000293433">
    <property type="component" value="Unassembled WGS sequence"/>
</dbReference>
<dbReference type="Gene3D" id="3.30.9.10">
    <property type="entry name" value="D-Amino Acid Oxidase, subunit A, domain 2"/>
    <property type="match status" value="1"/>
</dbReference>
<dbReference type="OrthoDB" id="9801699at2"/>
<name>A0A4Q7LR96_9BURK</name>
<evidence type="ECO:0000256" key="5">
    <source>
        <dbReference type="ARBA" id="ARBA00037941"/>
    </source>
</evidence>
<dbReference type="GO" id="GO:0047545">
    <property type="term" value="F:(S)-2-hydroxyglutarate dehydrogenase activity"/>
    <property type="evidence" value="ECO:0007669"/>
    <property type="project" value="TreeGrafter"/>
</dbReference>
<gene>
    <name evidence="7" type="ORF">EV685_1255</name>
</gene>
<dbReference type="AlphaFoldDB" id="A0A4Q7LR96"/>
<evidence type="ECO:0000259" key="6">
    <source>
        <dbReference type="Pfam" id="PF01266"/>
    </source>
</evidence>
<protein>
    <submittedName>
        <fullName evidence="7">L-2-hydroxyglutarate oxidase LhgO</fullName>
    </submittedName>
</protein>
<organism evidence="7 8">
    <name type="scientific">Sphaerotilus mobilis</name>
    <dbReference type="NCBI Taxonomy" id="47994"/>
    <lineage>
        <taxon>Bacteria</taxon>
        <taxon>Pseudomonadati</taxon>
        <taxon>Pseudomonadota</taxon>
        <taxon>Betaproteobacteria</taxon>
        <taxon>Burkholderiales</taxon>
        <taxon>Sphaerotilaceae</taxon>
        <taxon>Sphaerotilus</taxon>
    </lineage>
</organism>
<keyword evidence="3" id="KW-0274">FAD</keyword>
<comment type="caution">
    <text evidence="7">The sequence shown here is derived from an EMBL/GenBank/DDBJ whole genome shotgun (WGS) entry which is preliminary data.</text>
</comment>
<evidence type="ECO:0000256" key="4">
    <source>
        <dbReference type="ARBA" id="ARBA00023002"/>
    </source>
</evidence>
<keyword evidence="4" id="KW-0560">Oxidoreductase</keyword>
<comment type="cofactor">
    <cofactor evidence="1">
        <name>FAD</name>
        <dbReference type="ChEBI" id="CHEBI:57692"/>
    </cofactor>
</comment>
<comment type="similarity">
    <text evidence="5">Belongs to the L2HGDH family.</text>
</comment>
<dbReference type="EMBL" id="SGWV01000008">
    <property type="protein sequence ID" value="RZS56702.1"/>
    <property type="molecule type" value="Genomic_DNA"/>
</dbReference>
<evidence type="ECO:0000256" key="3">
    <source>
        <dbReference type="ARBA" id="ARBA00022827"/>
    </source>
</evidence>
<evidence type="ECO:0000256" key="1">
    <source>
        <dbReference type="ARBA" id="ARBA00001974"/>
    </source>
</evidence>
<dbReference type="Gene3D" id="3.50.50.60">
    <property type="entry name" value="FAD/NAD(P)-binding domain"/>
    <property type="match status" value="1"/>
</dbReference>
<dbReference type="PANTHER" id="PTHR43104">
    <property type="entry name" value="L-2-HYDROXYGLUTARATE DEHYDROGENASE, MITOCHONDRIAL"/>
    <property type="match status" value="1"/>
</dbReference>
<evidence type="ECO:0000313" key="7">
    <source>
        <dbReference type="EMBL" id="RZS56702.1"/>
    </source>
</evidence>
<dbReference type="PANTHER" id="PTHR43104:SF4">
    <property type="entry name" value="L-2-HYDROXYGLUTARATE DEHYDROGENASE, MITOCHONDRIAL"/>
    <property type="match status" value="1"/>
</dbReference>
<accession>A0A4Q7LR96</accession>
<dbReference type="InterPro" id="IPR036188">
    <property type="entry name" value="FAD/NAD-bd_sf"/>
</dbReference>
<keyword evidence="8" id="KW-1185">Reference proteome</keyword>
<proteinExistence type="inferred from homology"/>
<evidence type="ECO:0000256" key="2">
    <source>
        <dbReference type="ARBA" id="ARBA00022630"/>
    </source>
</evidence>
<evidence type="ECO:0000313" key="8">
    <source>
        <dbReference type="Proteomes" id="UP000293433"/>
    </source>
</evidence>
<dbReference type="SUPFAM" id="SSF51905">
    <property type="entry name" value="FAD/NAD(P)-binding domain"/>
    <property type="match status" value="1"/>
</dbReference>
<keyword evidence="2" id="KW-0285">Flavoprotein</keyword>
<sequence>MTTPASALEIDLDIDLDTSADDVDHVDCVVVGAGVIGLAIARELARAGREVVILEAATTWGSATSSRNSEVLHAGIYYPTGSLKARLCVRGRHLLSTWCADHGVPMQRCGKLIVATSEDQLPELQRLADQAHANGLHDREALQHLSAAQARAIEPALACVAALWSPATGIIDSHALMTALLGDAEAAGAVLALGSPLRRAERHDGAWLLEVGALDDAPGSPDTPSTRLRCRELVNAAGLWAPLLSRQIGPRPDDAPALPGLHLCKGNYFSLAGRSPFSRLIYPVPEADGLGVHVTLDLGGQLRFGPDVQWLQGIDDPGQIDYAVDPRRMAGLAAAIRRYWPDLPDDALRADYAGVRPKLAGAGQSAADFRIDGPQRHGLPGLVELFGIESPGLTACLAIAEHVGELLDAHLT</sequence>